<protein>
    <submittedName>
        <fullName evidence="2">Uncharacterized protein</fullName>
    </submittedName>
</protein>
<sequence>MRLPGAPRPPRSSLDLARSPTNDAEVNAMRAAAWHRLGVVAIPVDEITDPWLRQAITNEANRRWGRRDGGSSHGR</sequence>
<comment type="caution">
    <text evidence="2">The sequence shown here is derived from an EMBL/GenBank/DDBJ whole genome shotgun (WGS) entry which is preliminary data.</text>
</comment>
<feature type="compositionally biased region" description="Pro residues" evidence="1">
    <location>
        <begin position="1"/>
        <end position="10"/>
    </location>
</feature>
<evidence type="ECO:0000313" key="3">
    <source>
        <dbReference type="Proteomes" id="UP001138751"/>
    </source>
</evidence>
<feature type="region of interest" description="Disordered" evidence="1">
    <location>
        <begin position="1"/>
        <end position="20"/>
    </location>
</feature>
<gene>
    <name evidence="2" type="ORF">GXW76_02055</name>
</gene>
<accession>A0A9X9WS16</accession>
<keyword evidence="3" id="KW-1185">Reference proteome</keyword>
<evidence type="ECO:0000256" key="1">
    <source>
        <dbReference type="SAM" id="MobiDB-lite"/>
    </source>
</evidence>
<proteinExistence type="predicted"/>
<reference evidence="2" key="2">
    <citation type="journal article" date="2021" name="Syst. Appl. Microbiol.">
        <title>Roseomonas hellenica sp. nov., isolated from roots of wild-growing Alkanna tinctoria.</title>
        <authorList>
            <person name="Rat A."/>
            <person name="Naranjo H.D."/>
            <person name="Lebbe L."/>
            <person name="Cnockaert M."/>
            <person name="Krigas N."/>
            <person name="Grigoriadou K."/>
            <person name="Maloupa E."/>
            <person name="Willems A."/>
        </authorList>
    </citation>
    <scope>NUCLEOTIDE SEQUENCE</scope>
    <source>
        <strain evidence="2">LMG 31231</strain>
    </source>
</reference>
<organism evidence="2 3">
    <name type="scientific">Neoroseomonas soli</name>
    <dbReference type="NCBI Taxonomy" id="1081025"/>
    <lineage>
        <taxon>Bacteria</taxon>
        <taxon>Pseudomonadati</taxon>
        <taxon>Pseudomonadota</taxon>
        <taxon>Alphaproteobacteria</taxon>
        <taxon>Acetobacterales</taxon>
        <taxon>Acetobacteraceae</taxon>
        <taxon>Neoroseomonas</taxon>
    </lineage>
</organism>
<dbReference type="AlphaFoldDB" id="A0A9X9WS16"/>
<dbReference type="RefSeq" id="WP_211860323.1">
    <property type="nucleotide sequence ID" value="NZ_JAAEDM010000003.1"/>
</dbReference>
<name>A0A9X9WS16_9PROT</name>
<reference evidence="2" key="1">
    <citation type="submission" date="2020-01" db="EMBL/GenBank/DDBJ databases">
        <authorList>
            <person name="Rat A."/>
        </authorList>
    </citation>
    <scope>NUCLEOTIDE SEQUENCE</scope>
    <source>
        <strain evidence="2">LMG 31231</strain>
    </source>
</reference>
<dbReference type="Proteomes" id="UP001138751">
    <property type="component" value="Unassembled WGS sequence"/>
</dbReference>
<dbReference type="EMBL" id="JAAEDM010000003">
    <property type="protein sequence ID" value="MBR0669945.1"/>
    <property type="molecule type" value="Genomic_DNA"/>
</dbReference>
<evidence type="ECO:0000313" key="2">
    <source>
        <dbReference type="EMBL" id="MBR0669945.1"/>
    </source>
</evidence>